<dbReference type="GO" id="GO:0003824">
    <property type="term" value="F:catalytic activity"/>
    <property type="evidence" value="ECO:0007669"/>
    <property type="project" value="InterPro"/>
</dbReference>
<feature type="coiled-coil region" evidence="1">
    <location>
        <begin position="66"/>
        <end position="135"/>
    </location>
</feature>
<accession>A0A8S3WWX2</accession>
<sequence length="341" mass="39312">MLSAQRQTKNDDTPFKSSTTTAASPTDEICNVNTNARESGNTYNDSENLRLTMRTIMQEELHVIVREAIREEFSSLRKEMRSFEDSISYMNAKFEDMKTKVEAYMQDTKQLRTESELLQRKVKDLESRLSVMEQDSRQNNIEIHCLPEHKQENLINAMMQIGKVIGFTLSETDVLSCNRVQKLRRDRSSNTIVMAADGGGVLIAVKKPIHAYRNYTFESRCEDLWITLILGTTKLHLCCVYLPSPLKRTHLEQFLDKCSSVMDNLDDDVLLFGDFNQRDIVWSPTGDAFLRPTNYDSTIARDLVDFFSAYDLRQFNHVLNHQQKILDLVLSNSRCGIIVQE</sequence>
<organism evidence="4 5">
    <name type="scientific">Parnassius apollo</name>
    <name type="common">Apollo butterfly</name>
    <name type="synonym">Papilio apollo</name>
    <dbReference type="NCBI Taxonomy" id="110799"/>
    <lineage>
        <taxon>Eukaryota</taxon>
        <taxon>Metazoa</taxon>
        <taxon>Ecdysozoa</taxon>
        <taxon>Arthropoda</taxon>
        <taxon>Hexapoda</taxon>
        <taxon>Insecta</taxon>
        <taxon>Pterygota</taxon>
        <taxon>Neoptera</taxon>
        <taxon>Endopterygota</taxon>
        <taxon>Lepidoptera</taxon>
        <taxon>Glossata</taxon>
        <taxon>Ditrysia</taxon>
        <taxon>Papilionoidea</taxon>
        <taxon>Papilionidae</taxon>
        <taxon>Parnassiinae</taxon>
        <taxon>Parnassini</taxon>
        <taxon>Parnassius</taxon>
        <taxon>Parnassius</taxon>
    </lineage>
</organism>
<dbReference type="Proteomes" id="UP000691718">
    <property type="component" value="Unassembled WGS sequence"/>
</dbReference>
<feature type="region of interest" description="Disordered" evidence="2">
    <location>
        <begin position="1"/>
        <end position="28"/>
    </location>
</feature>
<dbReference type="InterPro" id="IPR005135">
    <property type="entry name" value="Endo/exonuclease/phosphatase"/>
</dbReference>
<dbReference type="PANTHER" id="PTHR33395">
    <property type="entry name" value="TRANSCRIPTASE, PUTATIVE-RELATED-RELATED"/>
    <property type="match status" value="1"/>
</dbReference>
<keyword evidence="5" id="KW-1185">Reference proteome</keyword>
<dbReference type="EMBL" id="CAJQZP010000809">
    <property type="protein sequence ID" value="CAG4986061.1"/>
    <property type="molecule type" value="Genomic_DNA"/>
</dbReference>
<proteinExistence type="predicted"/>
<evidence type="ECO:0000259" key="3">
    <source>
        <dbReference type="Pfam" id="PF14529"/>
    </source>
</evidence>
<evidence type="ECO:0000256" key="2">
    <source>
        <dbReference type="SAM" id="MobiDB-lite"/>
    </source>
</evidence>
<evidence type="ECO:0000313" key="5">
    <source>
        <dbReference type="Proteomes" id="UP000691718"/>
    </source>
</evidence>
<feature type="compositionally biased region" description="Polar residues" evidence="2">
    <location>
        <begin position="15"/>
        <end position="24"/>
    </location>
</feature>
<reference evidence="4" key="1">
    <citation type="submission" date="2021-04" db="EMBL/GenBank/DDBJ databases">
        <authorList>
            <person name="Tunstrom K."/>
        </authorList>
    </citation>
    <scope>NUCLEOTIDE SEQUENCE</scope>
</reference>
<dbReference type="AlphaFoldDB" id="A0A8S3WWX2"/>
<keyword evidence="1" id="KW-0175">Coiled coil</keyword>
<comment type="caution">
    <text evidence="4">The sequence shown here is derived from an EMBL/GenBank/DDBJ whole genome shotgun (WGS) entry which is preliminary data.</text>
</comment>
<name>A0A8S3WWX2_PARAO</name>
<protein>
    <submittedName>
        <fullName evidence="4">(apollo) hypothetical protein</fullName>
    </submittedName>
</protein>
<dbReference type="PANTHER" id="PTHR33395:SF22">
    <property type="entry name" value="REVERSE TRANSCRIPTASE DOMAIN-CONTAINING PROTEIN"/>
    <property type="match status" value="1"/>
</dbReference>
<dbReference type="Pfam" id="PF14529">
    <property type="entry name" value="Exo_endo_phos_2"/>
    <property type="match status" value="1"/>
</dbReference>
<evidence type="ECO:0000256" key="1">
    <source>
        <dbReference type="SAM" id="Coils"/>
    </source>
</evidence>
<gene>
    <name evidence="4" type="ORF">PAPOLLO_LOCUS11162</name>
</gene>
<evidence type="ECO:0000313" key="4">
    <source>
        <dbReference type="EMBL" id="CAG4986061.1"/>
    </source>
</evidence>
<feature type="domain" description="Endonuclease/exonuclease/phosphatase" evidence="3">
    <location>
        <begin position="236"/>
        <end position="333"/>
    </location>
</feature>
<dbReference type="OrthoDB" id="7479742at2759"/>